<proteinExistence type="predicted"/>
<organism evidence="3 4">
    <name type="scientific">Maribacter aurantiacus</name>
    <dbReference type="NCBI Taxonomy" id="1882343"/>
    <lineage>
        <taxon>Bacteria</taxon>
        <taxon>Pseudomonadati</taxon>
        <taxon>Bacteroidota</taxon>
        <taxon>Flavobacteriia</taxon>
        <taxon>Flavobacteriales</taxon>
        <taxon>Flavobacteriaceae</taxon>
        <taxon>Maribacter</taxon>
    </lineage>
</organism>
<evidence type="ECO:0000259" key="2">
    <source>
        <dbReference type="Pfam" id="PF13739"/>
    </source>
</evidence>
<dbReference type="InterPro" id="IPR025303">
    <property type="entry name" value="PdaC"/>
</dbReference>
<comment type="caution">
    <text evidence="3">The sequence shown here is derived from an EMBL/GenBank/DDBJ whole genome shotgun (WGS) entry which is preliminary data.</text>
</comment>
<dbReference type="InterPro" id="IPR021729">
    <property type="entry name" value="DUF3298"/>
</dbReference>
<gene>
    <name evidence="3" type="ORF">FEK29_02665</name>
</gene>
<sequence>MKRLLSLFLFSLIFMGCKNDNSLVFEPSNFGNEPCANCASVSISIPKAIGNKKLDETINTALREEIIFILKYDDAVDASSIDMAIKSFQNEFAKLKEKFPEESTQWEASINGEVTFENERMLTIRLDYYLFTGGAHGYGSIRFLNFDKTKATELNNEELFKDILDFEGYAEAKFREQEGISSTESINSTGFMFEEDMFYLPENMGFTNEGLQLFYEQYEVASYADGPIILTFPFEEIQKFLTLQTF</sequence>
<reference evidence="3 4" key="1">
    <citation type="journal article" date="2017" name="Int. J. Syst. Evol. Microbiol.">
        <title>Maripseudobacter aurantiacus gen. nov., sp. nov., a novel member of the family Flavobacteriaceae isolated from a sedimentation basin.</title>
        <authorList>
            <person name="Chen C."/>
            <person name="Su Y."/>
            <person name="Tao T."/>
            <person name="Fu G."/>
            <person name="Zhang C."/>
            <person name="Sun C."/>
            <person name="Zhang X."/>
            <person name="Wu M."/>
        </authorList>
    </citation>
    <scope>NUCLEOTIDE SEQUENCE [LARGE SCALE GENOMIC DNA]</scope>
    <source>
        <strain evidence="4">CDA4</strain>
    </source>
</reference>
<dbReference type="PROSITE" id="PS51257">
    <property type="entry name" value="PROKAR_LIPOPROTEIN"/>
    <property type="match status" value="1"/>
</dbReference>
<keyword evidence="4" id="KW-1185">Reference proteome</keyword>
<dbReference type="Pfam" id="PF11738">
    <property type="entry name" value="DUF3298"/>
    <property type="match status" value="1"/>
</dbReference>
<dbReference type="OrthoDB" id="594879at2"/>
<dbReference type="Gene3D" id="3.30.565.40">
    <property type="entry name" value="Fervidobacterium nodosum Rt17-B1 like"/>
    <property type="match status" value="1"/>
</dbReference>
<feature type="domain" description="Deacetylase PdaC" evidence="2">
    <location>
        <begin position="37"/>
        <end position="137"/>
    </location>
</feature>
<dbReference type="Proteomes" id="UP000308382">
    <property type="component" value="Unassembled WGS sequence"/>
</dbReference>
<name>A0A5R8MD66_9FLAO</name>
<accession>A0A5R8MD66</accession>
<feature type="domain" description="DUF3298" evidence="1">
    <location>
        <begin position="166"/>
        <end position="235"/>
    </location>
</feature>
<dbReference type="AlphaFoldDB" id="A0A5R8MD66"/>
<dbReference type="EMBL" id="VBUK01000001">
    <property type="protein sequence ID" value="TLF46699.1"/>
    <property type="molecule type" value="Genomic_DNA"/>
</dbReference>
<evidence type="ECO:0000259" key="1">
    <source>
        <dbReference type="Pfam" id="PF11738"/>
    </source>
</evidence>
<dbReference type="RefSeq" id="WP_138256847.1">
    <property type="nucleotide sequence ID" value="NZ_VBUK01000001.1"/>
</dbReference>
<dbReference type="Gene3D" id="3.90.640.20">
    <property type="entry name" value="Heat-shock cognate protein, ATPase"/>
    <property type="match status" value="1"/>
</dbReference>
<evidence type="ECO:0000313" key="3">
    <source>
        <dbReference type="EMBL" id="TLF46699.1"/>
    </source>
</evidence>
<protein>
    <submittedName>
        <fullName evidence="3">DUF3298 and DUF4163 domain-containing protein</fullName>
    </submittedName>
</protein>
<dbReference type="InterPro" id="IPR037126">
    <property type="entry name" value="PdaC/RsiV-like_sf"/>
</dbReference>
<evidence type="ECO:0000313" key="4">
    <source>
        <dbReference type="Proteomes" id="UP000308382"/>
    </source>
</evidence>
<dbReference type="Pfam" id="PF13739">
    <property type="entry name" value="PdaC"/>
    <property type="match status" value="1"/>
</dbReference>